<evidence type="ECO:0000313" key="3">
    <source>
        <dbReference type="EMBL" id="MET3612767.1"/>
    </source>
</evidence>
<evidence type="ECO:0000256" key="2">
    <source>
        <dbReference type="SAM" id="Phobius"/>
    </source>
</evidence>
<keyword evidence="2" id="KW-0812">Transmembrane</keyword>
<proteinExistence type="predicted"/>
<gene>
    <name evidence="3" type="ORF">ABID16_001072</name>
</gene>
<comment type="caution">
    <text evidence="3">The sequence shown here is derived from an EMBL/GenBank/DDBJ whole genome shotgun (WGS) entry which is preliminary data.</text>
</comment>
<feature type="transmembrane region" description="Helical" evidence="2">
    <location>
        <begin position="67"/>
        <end position="83"/>
    </location>
</feature>
<reference evidence="3 4" key="1">
    <citation type="submission" date="2024-06" db="EMBL/GenBank/DDBJ databases">
        <title>Genomic Encyclopedia of Type Strains, Phase IV (KMG-IV): sequencing the most valuable type-strain genomes for metagenomic binning, comparative biology and taxonomic classification.</title>
        <authorList>
            <person name="Goeker M."/>
        </authorList>
    </citation>
    <scope>NUCLEOTIDE SEQUENCE [LARGE SCALE GENOMIC DNA]</scope>
    <source>
        <strain evidence="3 4">DSM 29780</strain>
    </source>
</reference>
<keyword evidence="2" id="KW-1133">Transmembrane helix</keyword>
<feature type="region of interest" description="Disordered" evidence="1">
    <location>
        <begin position="1"/>
        <end position="20"/>
    </location>
</feature>
<dbReference type="Proteomes" id="UP001549047">
    <property type="component" value="Unassembled WGS sequence"/>
</dbReference>
<evidence type="ECO:0000256" key="1">
    <source>
        <dbReference type="SAM" id="MobiDB-lite"/>
    </source>
</evidence>
<dbReference type="EMBL" id="JBEPMB010000001">
    <property type="protein sequence ID" value="MET3612767.1"/>
    <property type="molecule type" value="Genomic_DNA"/>
</dbReference>
<evidence type="ECO:0000313" key="4">
    <source>
        <dbReference type="Proteomes" id="UP001549047"/>
    </source>
</evidence>
<protein>
    <submittedName>
        <fullName evidence="3">Uncharacterized protein</fullName>
    </submittedName>
</protein>
<keyword evidence="2" id="KW-0472">Membrane</keyword>
<sequence length="92" mass="10003">MSMPPEEFYGKSEPQKAERDHTGSYMVARMTSALVFLRTGLVGAFLAIAVIHLLGPSVGYAGNAYDLGGLFFGFALGTVIEFVRRNRGRKST</sequence>
<accession>A0ABV2IWA0</accession>
<organism evidence="3 4">
    <name type="scientific">Rhizobium aquaticum</name>
    <dbReference type="NCBI Taxonomy" id="1549636"/>
    <lineage>
        <taxon>Bacteria</taxon>
        <taxon>Pseudomonadati</taxon>
        <taxon>Pseudomonadota</taxon>
        <taxon>Alphaproteobacteria</taxon>
        <taxon>Hyphomicrobiales</taxon>
        <taxon>Rhizobiaceae</taxon>
        <taxon>Rhizobium/Agrobacterium group</taxon>
        <taxon>Rhizobium</taxon>
    </lineage>
</organism>
<dbReference type="RefSeq" id="WP_354555305.1">
    <property type="nucleotide sequence ID" value="NZ_JBEPMB010000001.1"/>
</dbReference>
<feature type="compositionally biased region" description="Basic and acidic residues" evidence="1">
    <location>
        <begin position="8"/>
        <end position="20"/>
    </location>
</feature>
<keyword evidence="4" id="KW-1185">Reference proteome</keyword>
<feature type="transmembrane region" description="Helical" evidence="2">
    <location>
        <begin position="35"/>
        <end position="55"/>
    </location>
</feature>
<name>A0ABV2IWA0_9HYPH</name>